<keyword evidence="9 10" id="KW-0998">Cell outer membrane</keyword>
<comment type="subcellular location">
    <subcellularLocation>
        <location evidence="1 10">Cell outer membrane</location>
        <topology evidence="1 10">Multi-pass membrane protein</topology>
    </subcellularLocation>
</comment>
<keyword evidence="8 14" id="KW-0675">Receptor</keyword>
<comment type="similarity">
    <text evidence="2 10 11">Belongs to the TonB-dependent receptor family.</text>
</comment>
<keyword evidence="6 11" id="KW-0798">TonB box</keyword>
<dbReference type="InterPro" id="IPR000531">
    <property type="entry name" value="Beta-barrel_TonB"/>
</dbReference>
<dbReference type="EMBL" id="CP000555">
    <property type="protein sequence ID" value="ABM95752.1"/>
    <property type="molecule type" value="Genomic_DNA"/>
</dbReference>
<dbReference type="GO" id="GO:0044718">
    <property type="term" value="P:siderophore transmembrane transport"/>
    <property type="evidence" value="ECO:0007669"/>
    <property type="project" value="TreeGrafter"/>
</dbReference>
<dbReference type="PANTHER" id="PTHR30069">
    <property type="entry name" value="TONB-DEPENDENT OUTER MEMBRANE RECEPTOR"/>
    <property type="match status" value="1"/>
</dbReference>
<gene>
    <name evidence="14" type="ordered locus">Mpe_A2798</name>
</gene>
<keyword evidence="15" id="KW-1185">Reference proteome</keyword>
<dbReference type="STRING" id="420662.Mpe_A2798"/>
<keyword evidence="3 10" id="KW-0813">Transport</keyword>
<evidence type="ECO:0000259" key="13">
    <source>
        <dbReference type="Pfam" id="PF07715"/>
    </source>
</evidence>
<evidence type="ECO:0000256" key="11">
    <source>
        <dbReference type="RuleBase" id="RU003357"/>
    </source>
</evidence>
<dbReference type="InterPro" id="IPR012910">
    <property type="entry name" value="Plug_dom"/>
</dbReference>
<dbReference type="Gene3D" id="2.170.130.10">
    <property type="entry name" value="TonB-dependent receptor, plug domain"/>
    <property type="match status" value="1"/>
</dbReference>
<evidence type="ECO:0000256" key="6">
    <source>
        <dbReference type="ARBA" id="ARBA00023077"/>
    </source>
</evidence>
<evidence type="ECO:0000256" key="1">
    <source>
        <dbReference type="ARBA" id="ARBA00004571"/>
    </source>
</evidence>
<dbReference type="InterPro" id="IPR036942">
    <property type="entry name" value="Beta-barrel_TonB_sf"/>
</dbReference>
<dbReference type="InterPro" id="IPR039426">
    <property type="entry name" value="TonB-dep_rcpt-like"/>
</dbReference>
<keyword evidence="4 10" id="KW-1134">Transmembrane beta strand</keyword>
<evidence type="ECO:0000256" key="10">
    <source>
        <dbReference type="PROSITE-ProRule" id="PRU01360"/>
    </source>
</evidence>
<dbReference type="PROSITE" id="PS52016">
    <property type="entry name" value="TONB_DEPENDENT_REC_3"/>
    <property type="match status" value="1"/>
</dbReference>
<dbReference type="AlphaFoldDB" id="A2SJL3"/>
<evidence type="ECO:0000256" key="8">
    <source>
        <dbReference type="ARBA" id="ARBA00023170"/>
    </source>
</evidence>
<dbReference type="SUPFAM" id="SSF56935">
    <property type="entry name" value="Porins"/>
    <property type="match status" value="1"/>
</dbReference>
<evidence type="ECO:0000256" key="2">
    <source>
        <dbReference type="ARBA" id="ARBA00009810"/>
    </source>
</evidence>
<dbReference type="GO" id="GO:0009279">
    <property type="term" value="C:cell outer membrane"/>
    <property type="evidence" value="ECO:0007669"/>
    <property type="project" value="UniProtKB-SubCell"/>
</dbReference>
<feature type="domain" description="TonB-dependent receptor plug" evidence="13">
    <location>
        <begin position="76"/>
        <end position="183"/>
    </location>
</feature>
<protein>
    <submittedName>
        <fullName evidence="14">Putative outer membrane receptor signal peptide protein</fullName>
    </submittedName>
</protein>
<evidence type="ECO:0000256" key="3">
    <source>
        <dbReference type="ARBA" id="ARBA00022448"/>
    </source>
</evidence>
<evidence type="ECO:0000256" key="4">
    <source>
        <dbReference type="ARBA" id="ARBA00022452"/>
    </source>
</evidence>
<feature type="domain" description="TonB-dependent receptor-like beta-barrel" evidence="12">
    <location>
        <begin position="248"/>
        <end position="677"/>
    </location>
</feature>
<name>A2SJL3_METPP</name>
<dbReference type="Pfam" id="PF00593">
    <property type="entry name" value="TonB_dep_Rec_b-barrel"/>
    <property type="match status" value="1"/>
</dbReference>
<proteinExistence type="inferred from homology"/>
<reference evidence="14 15" key="1">
    <citation type="journal article" date="2007" name="J. Bacteriol.">
        <title>Whole-genome analysis of the methyl tert-butyl ether-degrading beta-proteobacterium Methylibium petroleiphilum PM1.</title>
        <authorList>
            <person name="Kane S.R."/>
            <person name="Chakicherla A.Y."/>
            <person name="Chain P.S.G."/>
            <person name="Schmidt R."/>
            <person name="Shin M.W."/>
            <person name="Legler T.C."/>
            <person name="Scow K.M."/>
            <person name="Larimer F.W."/>
            <person name="Lucas S.M."/>
            <person name="Richardson P.M."/>
            <person name="Hristova K.R."/>
        </authorList>
    </citation>
    <scope>NUCLEOTIDE SEQUENCE [LARGE SCALE GENOMIC DNA]</scope>
    <source>
        <strain evidence="15">ATCC BAA-1232 / LMG 22953 / PM1</strain>
    </source>
</reference>
<sequence>MHESKPNREARSGDLASVSSHRQWPFNLALQAISLAALSNSAVAQTPTPEVPITQLEPIVVQGNYNNSIGSSDAASQGTVTAKLIENRPTLRPAEVLEFVPGVIVSQHSGDGKANQYYLRGFNLDHGTDFATFVDAMPVNMPTHAHGHGYSDLNWLIPELVDRINYRKGPYYAEEGDFASAGAAHIRLVDTLPKGIGSITFGENGYRRGLLANSGAVGDGQLLYALESGHNDGPWDNPENFRRLNGVLRYSFGDAQTRSVITAMGYSAQWSSTDQIPKRAVDRGLIGRFGALDPTDGGETSRYSLSYDLTHKLDDGSFKFSAYAVQSRLNLFSNFTFFLENPVDLDPTVANGDQFEQAERRKVVGLNTSRSWNTSFEGREVINTLGAQVRHDRLDPVGLYSNVARQRVSTTQESRVRETSVGVYGENATQWLPWLRSVAGLRFDRFAFDVDSSIPQNSGKKNDSIASPKLSLIIGPWSKTEYFANYGYGYHSNDARGATAKVAAKDPTVAVQAVDPLVRSKGGELGLRTELVPGLQSSLALWHLKLDSELLFVGDAGETEPNRASKRYGIEWNNHYVVRPWLLFDLDLAASRARFSEDDPDPTVGNHIPGAVNRVASLGVTVTDLGPWFGQFQLRYFGPRPLIEDNSVRSSATTLAYLRVGYKVGTDVKLALDVFNLFDRKASDIDYYYPSRLQGEPAGGVDDIHFHPVEPRSLRLTLTANF</sequence>
<organism evidence="14 15">
    <name type="scientific">Methylibium petroleiphilum (strain ATCC BAA-1232 / LMG 22953 / PM1)</name>
    <dbReference type="NCBI Taxonomy" id="420662"/>
    <lineage>
        <taxon>Bacteria</taxon>
        <taxon>Pseudomonadati</taxon>
        <taxon>Pseudomonadota</taxon>
        <taxon>Betaproteobacteria</taxon>
        <taxon>Burkholderiales</taxon>
        <taxon>Sphaerotilaceae</taxon>
        <taxon>Methylibium</taxon>
    </lineage>
</organism>
<evidence type="ECO:0000313" key="15">
    <source>
        <dbReference type="Proteomes" id="UP000000366"/>
    </source>
</evidence>
<dbReference type="HOGENOM" id="CLU_016085_0_0_4"/>
<dbReference type="Gene3D" id="2.40.170.20">
    <property type="entry name" value="TonB-dependent receptor, beta-barrel domain"/>
    <property type="match status" value="1"/>
</dbReference>
<dbReference type="Pfam" id="PF07715">
    <property type="entry name" value="Plug"/>
    <property type="match status" value="1"/>
</dbReference>
<dbReference type="Proteomes" id="UP000000366">
    <property type="component" value="Chromosome"/>
</dbReference>
<accession>A2SJL3</accession>
<dbReference type="KEGG" id="mpt:Mpe_A2798"/>
<dbReference type="RefSeq" id="WP_011830381.1">
    <property type="nucleotide sequence ID" value="NC_008825.1"/>
</dbReference>
<keyword evidence="7 10" id="KW-0472">Membrane</keyword>
<evidence type="ECO:0000256" key="5">
    <source>
        <dbReference type="ARBA" id="ARBA00022692"/>
    </source>
</evidence>
<keyword evidence="5 10" id="KW-0812">Transmembrane</keyword>
<evidence type="ECO:0000256" key="9">
    <source>
        <dbReference type="ARBA" id="ARBA00023237"/>
    </source>
</evidence>
<evidence type="ECO:0000256" key="7">
    <source>
        <dbReference type="ARBA" id="ARBA00023136"/>
    </source>
</evidence>
<evidence type="ECO:0000259" key="12">
    <source>
        <dbReference type="Pfam" id="PF00593"/>
    </source>
</evidence>
<dbReference type="PANTHER" id="PTHR30069:SF36">
    <property type="entry name" value="BLL6948 PROTEIN"/>
    <property type="match status" value="1"/>
</dbReference>
<evidence type="ECO:0000313" key="14">
    <source>
        <dbReference type="EMBL" id="ABM95752.1"/>
    </source>
</evidence>
<dbReference type="GO" id="GO:0015344">
    <property type="term" value="F:siderophore uptake transmembrane transporter activity"/>
    <property type="evidence" value="ECO:0007669"/>
    <property type="project" value="TreeGrafter"/>
</dbReference>
<dbReference type="InterPro" id="IPR037066">
    <property type="entry name" value="Plug_dom_sf"/>
</dbReference>
<dbReference type="eggNOG" id="COG4772">
    <property type="taxonomic scope" value="Bacteria"/>
</dbReference>